<dbReference type="EMBL" id="KE162829">
    <property type="protein sequence ID" value="EPQ09728.1"/>
    <property type="molecule type" value="Genomic_DNA"/>
</dbReference>
<dbReference type="GO" id="GO:0019976">
    <property type="term" value="F:interleukin-2 binding"/>
    <property type="evidence" value="ECO:0007669"/>
    <property type="project" value="InterPro"/>
</dbReference>
<dbReference type="SUPFAM" id="SSF57535">
    <property type="entry name" value="Complement control module/SCR domain"/>
    <property type="match status" value="2"/>
</dbReference>
<comment type="subunit">
    <text evidence="14">Non-covalent dimer of an alpha and a beta subunit. IL2R exists in 3 different forms: a high affinity dimer, an intermediate affinity monomer (beta subunit), and a low affinity monomer (alpha subunit). The high and intermediate affinity forms also associate with a gamma subunit.</text>
</comment>
<keyword evidence="13" id="KW-0325">Glycoprotein</keyword>
<organism evidence="17 18">
    <name type="scientific">Myotis brandtii</name>
    <name type="common">Brandt's bat</name>
    <dbReference type="NCBI Taxonomy" id="109478"/>
    <lineage>
        <taxon>Eukaryota</taxon>
        <taxon>Metazoa</taxon>
        <taxon>Chordata</taxon>
        <taxon>Craniata</taxon>
        <taxon>Vertebrata</taxon>
        <taxon>Euteleostomi</taxon>
        <taxon>Mammalia</taxon>
        <taxon>Eutheria</taxon>
        <taxon>Laurasiatheria</taxon>
        <taxon>Chiroptera</taxon>
        <taxon>Yangochiroptera</taxon>
        <taxon>Vespertilionidae</taxon>
        <taxon>Myotis</taxon>
    </lineage>
</organism>
<evidence type="ECO:0000256" key="14">
    <source>
        <dbReference type="ARBA" id="ARBA00025938"/>
    </source>
</evidence>
<evidence type="ECO:0000259" key="16">
    <source>
        <dbReference type="PROSITE" id="PS50923"/>
    </source>
</evidence>
<keyword evidence="10" id="KW-0472">Membrane</keyword>
<dbReference type="PROSITE" id="PS50923">
    <property type="entry name" value="SUSHI"/>
    <property type="match status" value="1"/>
</dbReference>
<sequence>MRFLSHNLEFCYPSPPNLRHATFKVISYEMGTLINCDCKKGFRRSSKTIFMNCTGNAGYSAWENQCQCKMNCHCREPPRWEHEASKRTYHFVVGQTVHYECAQGFRAKQKGPATSTCKMICGKTRWTQPQLKCTSESENDQFLGDEEFPAITDIPSGSEASCPFTTTSITTGMARICFYEDKSHYIKWERGKTVCLEQPRQQGQSCSMDVKMIKIRIRPPNPQRLENKCQKEAIPY</sequence>
<protein>
    <recommendedName>
        <fullName evidence="3">Interleukin-2 receptor subunit alpha</fullName>
    </recommendedName>
</protein>
<evidence type="ECO:0000256" key="11">
    <source>
        <dbReference type="ARBA" id="ARBA00023157"/>
    </source>
</evidence>
<comment type="function">
    <text evidence="1">Receptor for interleukin-2. The receptor is involved in the regulation of immune tolerance by controlling regulatory T cells (TREGs) activity. TREGs suppress the activation and expansion of autoreactive T-cells.</text>
</comment>
<keyword evidence="8" id="KW-0391">Immunity</keyword>
<dbReference type="PANTHER" id="PTHR10573">
    <property type="entry name" value="INTERLEUKIN-2 RECEPTOR ALPHA CHAIN"/>
    <property type="match status" value="1"/>
</dbReference>
<keyword evidence="12 17" id="KW-0675">Receptor</keyword>
<evidence type="ECO:0000256" key="15">
    <source>
        <dbReference type="PROSITE-ProRule" id="PRU00302"/>
    </source>
</evidence>
<dbReference type="GO" id="GO:0004911">
    <property type="term" value="F:interleukin-2 receptor activity"/>
    <property type="evidence" value="ECO:0007669"/>
    <property type="project" value="InterPro"/>
</dbReference>
<evidence type="ECO:0000313" key="17">
    <source>
        <dbReference type="EMBL" id="EPQ09728.1"/>
    </source>
</evidence>
<accession>S7PGH3</accession>
<reference evidence="17 18" key="1">
    <citation type="journal article" date="2013" name="Nat. Commun.">
        <title>Genome analysis reveals insights into physiology and longevity of the Brandt's bat Myotis brandtii.</title>
        <authorList>
            <person name="Seim I."/>
            <person name="Fang X."/>
            <person name="Xiong Z."/>
            <person name="Lobanov A.V."/>
            <person name="Huang Z."/>
            <person name="Ma S."/>
            <person name="Feng Y."/>
            <person name="Turanov A.A."/>
            <person name="Zhu Y."/>
            <person name="Lenz T.L."/>
            <person name="Gerashchenko M.V."/>
            <person name="Fan D."/>
            <person name="Hee Yim S."/>
            <person name="Yao X."/>
            <person name="Jordan D."/>
            <person name="Xiong Y."/>
            <person name="Ma Y."/>
            <person name="Lyapunov A.N."/>
            <person name="Chen G."/>
            <person name="Kulakova O.I."/>
            <person name="Sun Y."/>
            <person name="Lee S.G."/>
            <person name="Bronson R.T."/>
            <person name="Moskalev A.A."/>
            <person name="Sunyaev S.R."/>
            <person name="Zhang G."/>
            <person name="Krogh A."/>
            <person name="Wang J."/>
            <person name="Gladyshev V.N."/>
        </authorList>
    </citation>
    <scope>NUCLEOTIDE SEQUENCE [LARGE SCALE GENOMIC DNA]</scope>
</reference>
<proteinExistence type="predicted"/>
<evidence type="ECO:0000256" key="8">
    <source>
        <dbReference type="ARBA" id="ARBA00022859"/>
    </source>
</evidence>
<dbReference type="AlphaFoldDB" id="S7PGH3"/>
<dbReference type="SMART" id="SM00032">
    <property type="entry name" value="CCP"/>
    <property type="match status" value="2"/>
</dbReference>
<feature type="disulfide bond" evidence="15">
    <location>
        <begin position="74"/>
        <end position="117"/>
    </location>
</feature>
<keyword evidence="18" id="KW-1185">Reference proteome</keyword>
<dbReference type="InterPro" id="IPR035976">
    <property type="entry name" value="Sushi/SCR/CCP_sf"/>
</dbReference>
<keyword evidence="11 15" id="KW-1015">Disulfide bond</keyword>
<keyword evidence="5" id="KW-0812">Transmembrane</keyword>
<comment type="subcellular location">
    <subcellularLocation>
        <location evidence="2">Membrane</location>
        <topology evidence="2">Single-pass type I membrane protein</topology>
    </subcellularLocation>
</comment>
<dbReference type="InterPro" id="IPR015486">
    <property type="entry name" value="IL-2_rcpt_alpha"/>
</dbReference>
<evidence type="ECO:0000256" key="2">
    <source>
        <dbReference type="ARBA" id="ARBA00004479"/>
    </source>
</evidence>
<feature type="domain" description="Sushi" evidence="16">
    <location>
        <begin position="72"/>
        <end position="135"/>
    </location>
</feature>
<evidence type="ECO:0000256" key="7">
    <source>
        <dbReference type="ARBA" id="ARBA00022737"/>
    </source>
</evidence>
<evidence type="ECO:0000256" key="6">
    <source>
        <dbReference type="ARBA" id="ARBA00022729"/>
    </source>
</evidence>
<keyword evidence="9" id="KW-1133">Transmembrane helix</keyword>
<dbReference type="Proteomes" id="UP000052978">
    <property type="component" value="Unassembled WGS sequence"/>
</dbReference>
<dbReference type="CDD" id="cd00033">
    <property type="entry name" value="CCP"/>
    <property type="match status" value="1"/>
</dbReference>
<dbReference type="GO" id="GO:0002376">
    <property type="term" value="P:immune system process"/>
    <property type="evidence" value="ECO:0007669"/>
    <property type="project" value="UniProtKB-KW"/>
</dbReference>
<keyword evidence="6" id="KW-0732">Signal</keyword>
<evidence type="ECO:0000256" key="10">
    <source>
        <dbReference type="ARBA" id="ARBA00023136"/>
    </source>
</evidence>
<dbReference type="GO" id="GO:0016020">
    <property type="term" value="C:membrane"/>
    <property type="evidence" value="ECO:0007669"/>
    <property type="project" value="UniProtKB-SubCell"/>
</dbReference>
<evidence type="ECO:0000313" key="18">
    <source>
        <dbReference type="Proteomes" id="UP000052978"/>
    </source>
</evidence>
<keyword evidence="7" id="KW-0677">Repeat</keyword>
<evidence type="ECO:0000256" key="9">
    <source>
        <dbReference type="ARBA" id="ARBA00022989"/>
    </source>
</evidence>
<dbReference type="GO" id="GO:0006954">
    <property type="term" value="P:inflammatory response"/>
    <property type="evidence" value="ECO:0007669"/>
    <property type="project" value="TreeGrafter"/>
</dbReference>
<evidence type="ECO:0000256" key="13">
    <source>
        <dbReference type="ARBA" id="ARBA00023180"/>
    </source>
</evidence>
<evidence type="ECO:0000256" key="12">
    <source>
        <dbReference type="ARBA" id="ARBA00023170"/>
    </source>
</evidence>
<dbReference type="PANTHER" id="PTHR10573:SF0">
    <property type="entry name" value="INTERLEUKIN-2 RECEPTOR SUBUNIT ALPHA"/>
    <property type="match status" value="1"/>
</dbReference>
<evidence type="ECO:0000256" key="4">
    <source>
        <dbReference type="ARBA" id="ARBA00022659"/>
    </source>
</evidence>
<dbReference type="Gene3D" id="2.20.28.230">
    <property type="match status" value="2"/>
</dbReference>
<name>S7PGH3_MYOBR</name>
<evidence type="ECO:0000256" key="5">
    <source>
        <dbReference type="ARBA" id="ARBA00022692"/>
    </source>
</evidence>
<gene>
    <name evidence="17" type="ORF">D623_10019418</name>
</gene>
<evidence type="ECO:0000256" key="3">
    <source>
        <dbReference type="ARBA" id="ARBA00013445"/>
    </source>
</evidence>
<dbReference type="InterPro" id="IPR000436">
    <property type="entry name" value="Sushi_SCR_CCP_dom"/>
</dbReference>
<evidence type="ECO:0000256" key="1">
    <source>
        <dbReference type="ARBA" id="ARBA00002381"/>
    </source>
</evidence>
<dbReference type="Pfam" id="PF00084">
    <property type="entry name" value="Sushi"/>
    <property type="match status" value="1"/>
</dbReference>
<keyword evidence="4 15" id="KW-0768">Sushi</keyword>
<comment type="caution">
    <text evidence="15">Lacks conserved residue(s) required for the propagation of feature annotation.</text>
</comment>